<dbReference type="InterPro" id="IPR007229">
    <property type="entry name" value="Nic_PRibTrfase-Fam"/>
</dbReference>
<evidence type="ECO:0000256" key="7">
    <source>
        <dbReference type="HAMAP-Rule" id="MF_00570"/>
    </source>
</evidence>
<dbReference type="AlphaFoldDB" id="A0A2R8AUF6"/>
<dbReference type="OrthoDB" id="9771406at2"/>
<evidence type="ECO:0000259" key="10">
    <source>
        <dbReference type="Pfam" id="PF17767"/>
    </source>
</evidence>
<dbReference type="InterPro" id="IPR006406">
    <property type="entry name" value="Nic_PRibTrfase"/>
</dbReference>
<dbReference type="GO" id="GO:0004516">
    <property type="term" value="F:nicotinate phosphoribosyltransferase activity"/>
    <property type="evidence" value="ECO:0007669"/>
    <property type="project" value="UniProtKB-UniRule"/>
</dbReference>
<keyword evidence="11" id="KW-0808">Transferase</keyword>
<sequence length="430" mass="49198">MVDIATRVWNHKWRIDPIVRSLIDTDFYKLLMCQSVFRNKPDTQVTFSLINRTASVPLAKLIDEGELREQLDHVRSLSLTRGESTWLRGNTFYGKRSMFRPDFMEWFENLRLPPYELERVGDQYELTFEGSWPEVMLWEIPALAILMELRGRAVLNDMGKFELQVMYARAMTKLWEKVEHLRQIPDLRIADFGTRRRHSFLWQDWCVQAMLEGLGNNFIGTSNCLIAKNRDLEAIGTNAHELPMVYAALAEDDAALAHAPYNVLADWHEEHDGNLRIILPDTYGTEGFLKRAPDWLAGWTGIRIDSGDPATGAETAIKWWKDRGEDPTKKLVIFSDGLDEQKIVELHRQFQGRVRASFGWGTLLTNDFRGLAPNDGLAPFSLVCKAISANGRPTVKLSDNPNKAMGPAEEIARYKRVFGVGEQTRMDVVV</sequence>
<dbReference type="PIRSF" id="PIRSF000484">
    <property type="entry name" value="NAPRT"/>
    <property type="match status" value="1"/>
</dbReference>
<dbReference type="Gene3D" id="3.20.140.10">
    <property type="entry name" value="nicotinate phosphoribosyltransferase"/>
    <property type="match status" value="1"/>
</dbReference>
<gene>
    <name evidence="7 11" type="primary">pncB</name>
    <name evidence="11" type="ORF">PRI8871_01417</name>
</gene>
<evidence type="ECO:0000313" key="12">
    <source>
        <dbReference type="Proteomes" id="UP000244904"/>
    </source>
</evidence>
<dbReference type="UniPathway" id="UPA00253">
    <property type="reaction ID" value="UER00457"/>
</dbReference>
<feature type="domain" description="Nicotinate phosphoribosyltransferase N-terminal" evidence="10">
    <location>
        <begin position="23"/>
        <end position="146"/>
    </location>
</feature>
<dbReference type="SUPFAM" id="SSF54675">
    <property type="entry name" value="Nicotinate/Quinolinate PRTase N-terminal domain-like"/>
    <property type="match status" value="1"/>
</dbReference>
<proteinExistence type="inferred from homology"/>
<evidence type="ECO:0000256" key="6">
    <source>
        <dbReference type="ARBA" id="ARBA00022642"/>
    </source>
</evidence>
<dbReference type="GO" id="GO:0005829">
    <property type="term" value="C:cytosol"/>
    <property type="evidence" value="ECO:0007669"/>
    <property type="project" value="TreeGrafter"/>
</dbReference>
<comment type="PTM">
    <text evidence="7 8">Transiently phosphorylated on a His residue during the reaction cycle. Phosphorylation strongly increases the affinity for substrates and increases the rate of nicotinate D-ribonucleotide production. Dephosphorylation regenerates the low-affinity form of the enzyme, leading to product release.</text>
</comment>
<evidence type="ECO:0000256" key="4">
    <source>
        <dbReference type="ARBA" id="ARBA00022553"/>
    </source>
</evidence>
<evidence type="ECO:0000256" key="1">
    <source>
        <dbReference type="ARBA" id="ARBA00004952"/>
    </source>
</evidence>
<keyword evidence="4 7" id="KW-0597">Phosphoprotein</keyword>
<dbReference type="EC" id="6.3.4.21" evidence="3 7"/>
<name>A0A2R8AUF6_9RHOB</name>
<keyword evidence="5 7" id="KW-0436">Ligase</keyword>
<organism evidence="11 12">
    <name type="scientific">Pseudoprimorskyibacter insulae</name>
    <dbReference type="NCBI Taxonomy" id="1695997"/>
    <lineage>
        <taxon>Bacteria</taxon>
        <taxon>Pseudomonadati</taxon>
        <taxon>Pseudomonadota</taxon>
        <taxon>Alphaproteobacteria</taxon>
        <taxon>Rhodobacterales</taxon>
        <taxon>Paracoccaceae</taxon>
        <taxon>Pseudoprimorskyibacter</taxon>
    </lineage>
</organism>
<keyword evidence="12" id="KW-1185">Reference proteome</keyword>
<keyword evidence="11" id="KW-0328">Glycosyltransferase</keyword>
<dbReference type="NCBIfam" id="TIGR01514">
    <property type="entry name" value="NAPRTase"/>
    <property type="match status" value="1"/>
</dbReference>
<protein>
    <recommendedName>
        <fullName evidence="3 7">Nicotinate phosphoribosyltransferase</fullName>
        <shortName evidence="7">NAPRTase</shortName>
        <ecNumber evidence="3 7">6.3.4.21</ecNumber>
    </recommendedName>
</protein>
<dbReference type="Proteomes" id="UP000244904">
    <property type="component" value="Unassembled WGS sequence"/>
</dbReference>
<evidence type="ECO:0000256" key="3">
    <source>
        <dbReference type="ARBA" id="ARBA00013236"/>
    </source>
</evidence>
<dbReference type="InterPro" id="IPR040727">
    <property type="entry name" value="NAPRTase_N"/>
</dbReference>
<dbReference type="InterPro" id="IPR041525">
    <property type="entry name" value="N/Namide_PRibTrfase"/>
</dbReference>
<evidence type="ECO:0000256" key="2">
    <source>
        <dbReference type="ARBA" id="ARBA00010897"/>
    </source>
</evidence>
<comment type="function">
    <text evidence="7 8">Catalyzes the synthesis of beta-nicotinate D-ribonucleotide from nicotinate and 5-phospho-D-ribose 1-phosphate at the expense of ATP.</text>
</comment>
<dbReference type="NCBIfam" id="NF003704">
    <property type="entry name" value="PRK05321.1"/>
    <property type="match status" value="1"/>
</dbReference>
<evidence type="ECO:0000313" key="11">
    <source>
        <dbReference type="EMBL" id="SPF79620.1"/>
    </source>
</evidence>
<evidence type="ECO:0000256" key="8">
    <source>
        <dbReference type="RuleBase" id="RU003838"/>
    </source>
</evidence>
<dbReference type="PANTHER" id="PTHR11098">
    <property type="entry name" value="NICOTINATE PHOSPHORIBOSYLTRANSFERASE"/>
    <property type="match status" value="1"/>
</dbReference>
<dbReference type="Pfam" id="PF04095">
    <property type="entry name" value="NAPRTase"/>
    <property type="match status" value="1"/>
</dbReference>
<dbReference type="SUPFAM" id="SSF51690">
    <property type="entry name" value="Nicotinate/Quinolinate PRTase C-terminal domain-like"/>
    <property type="match status" value="1"/>
</dbReference>
<dbReference type="GO" id="GO:0034355">
    <property type="term" value="P:NAD+ biosynthetic process via the salvage pathway"/>
    <property type="evidence" value="ECO:0007669"/>
    <property type="project" value="TreeGrafter"/>
</dbReference>
<feature type="modified residue" description="Phosphohistidine; by autocatalysis" evidence="7">
    <location>
        <position position="240"/>
    </location>
</feature>
<evidence type="ECO:0000259" key="9">
    <source>
        <dbReference type="Pfam" id="PF04095"/>
    </source>
</evidence>
<comment type="catalytic activity">
    <reaction evidence="7 8">
        <text>5-phospho-alpha-D-ribose 1-diphosphate + nicotinate + ATP + H2O = nicotinate beta-D-ribonucleotide + ADP + phosphate + diphosphate</text>
        <dbReference type="Rhea" id="RHEA:36163"/>
        <dbReference type="ChEBI" id="CHEBI:15377"/>
        <dbReference type="ChEBI" id="CHEBI:30616"/>
        <dbReference type="ChEBI" id="CHEBI:32544"/>
        <dbReference type="ChEBI" id="CHEBI:33019"/>
        <dbReference type="ChEBI" id="CHEBI:43474"/>
        <dbReference type="ChEBI" id="CHEBI:57502"/>
        <dbReference type="ChEBI" id="CHEBI:58017"/>
        <dbReference type="ChEBI" id="CHEBI:456216"/>
        <dbReference type="EC" id="6.3.4.21"/>
    </reaction>
</comment>
<dbReference type="PANTHER" id="PTHR11098:SF1">
    <property type="entry name" value="NICOTINATE PHOSPHORIBOSYLTRANSFERASE"/>
    <property type="match status" value="1"/>
</dbReference>
<comment type="pathway">
    <text evidence="1 7 8">Cofactor biosynthesis; NAD(+) biosynthesis; nicotinate D-ribonucleotide from nicotinate: step 1/1.</text>
</comment>
<dbReference type="HAMAP" id="MF_00570">
    <property type="entry name" value="NAPRTase"/>
    <property type="match status" value="1"/>
</dbReference>
<dbReference type="InterPro" id="IPR036068">
    <property type="entry name" value="Nicotinate_pribotase-like_C"/>
</dbReference>
<dbReference type="EMBL" id="OMOJ01000002">
    <property type="protein sequence ID" value="SPF79620.1"/>
    <property type="molecule type" value="Genomic_DNA"/>
</dbReference>
<feature type="domain" description="Nicotinate/nicotinamide phosphoribosyltransferase" evidence="9">
    <location>
        <begin position="188"/>
        <end position="421"/>
    </location>
</feature>
<dbReference type="RefSeq" id="WP_108885477.1">
    <property type="nucleotide sequence ID" value="NZ_OMOJ01000002.1"/>
</dbReference>
<dbReference type="GO" id="GO:0016757">
    <property type="term" value="F:glycosyltransferase activity"/>
    <property type="evidence" value="ECO:0007669"/>
    <property type="project" value="UniProtKB-KW"/>
</dbReference>
<keyword evidence="6 7" id="KW-0662">Pyridine nucleotide biosynthesis</keyword>
<comment type="similarity">
    <text evidence="2 7 8">Belongs to the NAPRTase family.</text>
</comment>
<evidence type="ECO:0000256" key="5">
    <source>
        <dbReference type="ARBA" id="ARBA00022598"/>
    </source>
</evidence>
<accession>A0A2R8AUF6</accession>
<dbReference type="Pfam" id="PF17767">
    <property type="entry name" value="NAPRTase_N"/>
    <property type="match status" value="1"/>
</dbReference>
<reference evidence="12" key="1">
    <citation type="submission" date="2018-03" db="EMBL/GenBank/DDBJ databases">
        <authorList>
            <person name="Rodrigo-Torres L."/>
            <person name="Arahal R. D."/>
            <person name="Lucena T."/>
        </authorList>
    </citation>
    <scope>NUCLEOTIDE SEQUENCE [LARGE SCALE GENOMIC DNA]</scope>
    <source>
        <strain evidence="12">CECT 8871</strain>
    </source>
</reference>